<dbReference type="GeneID" id="37021122"/>
<evidence type="ECO:0000256" key="11">
    <source>
        <dbReference type="ARBA" id="ARBA00023196"/>
    </source>
</evidence>
<comment type="similarity">
    <text evidence="2">Belongs to the ATPase epsilon chain family.</text>
</comment>
<dbReference type="GO" id="GO:0005743">
    <property type="term" value="C:mitochondrial inner membrane"/>
    <property type="evidence" value="ECO:0007669"/>
    <property type="project" value="UniProtKB-SubCell"/>
</dbReference>
<evidence type="ECO:0000256" key="13">
    <source>
        <dbReference type="ARBA" id="ARBA00031669"/>
    </source>
</evidence>
<evidence type="ECO:0000256" key="2">
    <source>
        <dbReference type="ARBA" id="ARBA00005712"/>
    </source>
</evidence>
<dbReference type="InParanoid" id="A0A316V4Y2"/>
<dbReference type="HAMAP" id="MF_00530">
    <property type="entry name" value="ATP_synth_epsil_bac"/>
    <property type="match status" value="1"/>
</dbReference>
<evidence type="ECO:0000256" key="8">
    <source>
        <dbReference type="ARBA" id="ARBA00023065"/>
    </source>
</evidence>
<keyword evidence="8" id="KW-0406">Ion transport</keyword>
<dbReference type="PANTHER" id="PTHR13822:SF7">
    <property type="entry name" value="ATP SYNTHASE SUBUNIT DELTA, MITOCHONDRIAL"/>
    <property type="match status" value="1"/>
</dbReference>
<dbReference type="AlphaFoldDB" id="A0A316V4Y2"/>
<comment type="subcellular location">
    <subcellularLocation>
        <location evidence="1">Mitochondrion inner membrane</location>
    </subcellularLocation>
</comment>
<organism evidence="16 17">
    <name type="scientific">Meira miltonrushii</name>
    <dbReference type="NCBI Taxonomy" id="1280837"/>
    <lineage>
        <taxon>Eukaryota</taxon>
        <taxon>Fungi</taxon>
        <taxon>Dikarya</taxon>
        <taxon>Basidiomycota</taxon>
        <taxon>Ustilaginomycotina</taxon>
        <taxon>Exobasidiomycetes</taxon>
        <taxon>Exobasidiales</taxon>
        <taxon>Brachybasidiaceae</taxon>
        <taxon>Meira</taxon>
    </lineage>
</organism>
<dbReference type="STRING" id="1280837.A0A316V4Y2"/>
<gene>
    <name evidence="16" type="ORF">FA14DRAFT_161915</name>
</gene>
<dbReference type="OrthoDB" id="270171at2759"/>
<evidence type="ECO:0000256" key="7">
    <source>
        <dbReference type="ARBA" id="ARBA00022946"/>
    </source>
</evidence>
<dbReference type="SUPFAM" id="SSF51344">
    <property type="entry name" value="Epsilon subunit of F1F0-ATP synthase N-terminal domain"/>
    <property type="match status" value="1"/>
</dbReference>
<evidence type="ECO:0000256" key="4">
    <source>
        <dbReference type="ARBA" id="ARBA00022448"/>
    </source>
</evidence>
<dbReference type="InterPro" id="IPR036771">
    <property type="entry name" value="ATPsynth_dsu/esu_N"/>
</dbReference>
<evidence type="ECO:0000256" key="12">
    <source>
        <dbReference type="ARBA" id="ARBA00023310"/>
    </source>
</evidence>
<evidence type="ECO:0000259" key="15">
    <source>
        <dbReference type="Pfam" id="PF21334"/>
    </source>
</evidence>
<keyword evidence="5" id="KW-0375">Hydrogen ion transport</keyword>
<dbReference type="FunFam" id="2.60.15.10:FF:000003">
    <property type="entry name" value="ATP synthase subunit delta, mitochondrial"/>
    <property type="match status" value="1"/>
</dbReference>
<keyword evidence="7" id="KW-0809">Transit peptide</keyword>
<proteinExistence type="inferred from homology"/>
<dbReference type="GO" id="GO:0045259">
    <property type="term" value="C:proton-transporting ATP synthase complex"/>
    <property type="evidence" value="ECO:0007669"/>
    <property type="project" value="UniProtKB-KW"/>
</dbReference>
<evidence type="ECO:0000256" key="6">
    <source>
        <dbReference type="ARBA" id="ARBA00022792"/>
    </source>
</evidence>
<dbReference type="Pfam" id="PF02823">
    <property type="entry name" value="ATP-synt_DE_N"/>
    <property type="match status" value="1"/>
</dbReference>
<dbReference type="Pfam" id="PF21334">
    <property type="entry name" value="ATPD_C_fung"/>
    <property type="match status" value="1"/>
</dbReference>
<keyword evidence="6" id="KW-0999">Mitochondrion inner membrane</keyword>
<name>A0A316V4Y2_9BASI</name>
<sequence>MAVSAARRAPLAPLMSTRGYAEAVSEKLSLSLILPHAALFEGEVTQVNINSTSGEMGILAAHVPSIEQLAPGLLEVFEANGTKKWFVSGGFATVHPNNKLSVNAIEAYELDQFSPEAVRSSLAEAQRVASGAGSPEAKAEAEIEVEVYTALQAALAK</sequence>
<dbReference type="PANTHER" id="PTHR13822">
    <property type="entry name" value="ATP SYNTHASE DELTA/EPSILON CHAIN"/>
    <property type="match status" value="1"/>
</dbReference>
<dbReference type="InterPro" id="IPR001469">
    <property type="entry name" value="ATP_synth_F1_dsu/esu"/>
</dbReference>
<evidence type="ECO:0000313" key="16">
    <source>
        <dbReference type="EMBL" id="PWN32512.1"/>
    </source>
</evidence>
<reference evidence="16 17" key="1">
    <citation type="journal article" date="2018" name="Mol. Biol. Evol.">
        <title>Broad Genomic Sampling Reveals a Smut Pathogenic Ancestry of the Fungal Clade Ustilaginomycotina.</title>
        <authorList>
            <person name="Kijpornyongpan T."/>
            <person name="Mondo S.J."/>
            <person name="Barry K."/>
            <person name="Sandor L."/>
            <person name="Lee J."/>
            <person name="Lipzen A."/>
            <person name="Pangilinan J."/>
            <person name="LaButti K."/>
            <person name="Hainaut M."/>
            <person name="Henrissat B."/>
            <person name="Grigoriev I.V."/>
            <person name="Spatafora J.W."/>
            <person name="Aime M.C."/>
        </authorList>
    </citation>
    <scope>NUCLEOTIDE SEQUENCE [LARGE SCALE GENOMIC DNA]</scope>
    <source>
        <strain evidence="16 17">MCA 3882</strain>
    </source>
</reference>
<keyword evidence="11" id="KW-0139">CF(1)</keyword>
<dbReference type="CDD" id="cd12152">
    <property type="entry name" value="F1-ATPase_delta"/>
    <property type="match status" value="1"/>
</dbReference>
<keyword evidence="12" id="KW-0066">ATP synthesis</keyword>
<evidence type="ECO:0000256" key="3">
    <source>
        <dbReference type="ARBA" id="ARBA00016960"/>
    </source>
</evidence>
<dbReference type="EMBL" id="KZ819605">
    <property type="protein sequence ID" value="PWN32512.1"/>
    <property type="molecule type" value="Genomic_DNA"/>
</dbReference>
<dbReference type="InterPro" id="IPR048938">
    <property type="entry name" value="ATPD_C_fung"/>
</dbReference>
<dbReference type="GO" id="GO:0046933">
    <property type="term" value="F:proton-transporting ATP synthase activity, rotational mechanism"/>
    <property type="evidence" value="ECO:0007669"/>
    <property type="project" value="InterPro"/>
</dbReference>
<evidence type="ECO:0000256" key="9">
    <source>
        <dbReference type="ARBA" id="ARBA00023128"/>
    </source>
</evidence>
<feature type="domain" description="ATP synthase F1 complex delta/epsilon subunit N-terminal" evidence="14">
    <location>
        <begin position="28"/>
        <end position="102"/>
    </location>
</feature>
<accession>A0A316V4Y2</accession>
<keyword evidence="17" id="KW-1185">Reference proteome</keyword>
<dbReference type="Gene3D" id="2.60.15.10">
    <property type="entry name" value="F0F1 ATP synthase delta/epsilon subunit, N-terminal"/>
    <property type="match status" value="1"/>
</dbReference>
<keyword evidence="4" id="KW-0813">Transport</keyword>
<protein>
    <recommendedName>
        <fullName evidence="3">ATP synthase subunit delta, mitochondrial</fullName>
    </recommendedName>
    <alternativeName>
        <fullName evidence="13">F-ATPase delta subunit</fullName>
    </alternativeName>
</protein>
<evidence type="ECO:0000313" key="17">
    <source>
        <dbReference type="Proteomes" id="UP000245771"/>
    </source>
</evidence>
<dbReference type="InterPro" id="IPR020546">
    <property type="entry name" value="ATP_synth_F1_dsu/esu_N"/>
</dbReference>
<evidence type="ECO:0000256" key="1">
    <source>
        <dbReference type="ARBA" id="ARBA00004273"/>
    </source>
</evidence>
<keyword evidence="9" id="KW-0496">Mitochondrion</keyword>
<evidence type="ECO:0000256" key="5">
    <source>
        <dbReference type="ARBA" id="ARBA00022781"/>
    </source>
</evidence>
<keyword evidence="10" id="KW-0472">Membrane</keyword>
<feature type="domain" description="F1F0-ATP synthase subunit delta C-terminal" evidence="15">
    <location>
        <begin position="113"/>
        <end position="153"/>
    </location>
</feature>
<dbReference type="Gene3D" id="6.10.140.880">
    <property type="match status" value="1"/>
</dbReference>
<evidence type="ECO:0000256" key="10">
    <source>
        <dbReference type="ARBA" id="ARBA00023136"/>
    </source>
</evidence>
<dbReference type="RefSeq" id="XP_025352814.1">
    <property type="nucleotide sequence ID" value="XM_025499341.1"/>
</dbReference>
<dbReference type="FunCoup" id="A0A316V4Y2">
    <property type="interactions" value="245"/>
</dbReference>
<evidence type="ECO:0000259" key="14">
    <source>
        <dbReference type="Pfam" id="PF02823"/>
    </source>
</evidence>
<dbReference type="Proteomes" id="UP000245771">
    <property type="component" value="Unassembled WGS sequence"/>
</dbReference>